<evidence type="ECO:0000259" key="8">
    <source>
        <dbReference type="PROSITE" id="PS50011"/>
    </source>
</evidence>
<evidence type="ECO:0000256" key="3">
    <source>
        <dbReference type="ARBA" id="ARBA00022777"/>
    </source>
</evidence>
<evidence type="ECO:0000313" key="9">
    <source>
        <dbReference type="EMBL" id="MCC9640728.1"/>
    </source>
</evidence>
<dbReference type="PROSITE" id="PS00107">
    <property type="entry name" value="PROTEIN_KINASE_ATP"/>
    <property type="match status" value="1"/>
</dbReference>
<dbReference type="Gene3D" id="1.10.510.10">
    <property type="entry name" value="Transferase(Phosphotransferase) domain 1"/>
    <property type="match status" value="1"/>
</dbReference>
<dbReference type="SUPFAM" id="SSF56112">
    <property type="entry name" value="Protein kinase-like (PK-like)"/>
    <property type="match status" value="1"/>
</dbReference>
<organism evidence="9 10">
    <name type="scientific">Rhodopirellula halodulae</name>
    <dbReference type="NCBI Taxonomy" id="2894198"/>
    <lineage>
        <taxon>Bacteria</taxon>
        <taxon>Pseudomonadati</taxon>
        <taxon>Planctomycetota</taxon>
        <taxon>Planctomycetia</taxon>
        <taxon>Pirellulales</taxon>
        <taxon>Pirellulaceae</taxon>
        <taxon>Rhodopirellula</taxon>
    </lineage>
</organism>
<dbReference type="Proteomes" id="UP001430306">
    <property type="component" value="Unassembled WGS sequence"/>
</dbReference>
<feature type="repeat" description="WD" evidence="5">
    <location>
        <begin position="977"/>
        <end position="1003"/>
    </location>
</feature>
<dbReference type="PROSITE" id="PS00108">
    <property type="entry name" value="PROTEIN_KINASE_ST"/>
    <property type="match status" value="1"/>
</dbReference>
<accession>A0ABS8NB27</accession>
<dbReference type="InterPro" id="IPR001680">
    <property type="entry name" value="WD40_rpt"/>
</dbReference>
<keyword evidence="5" id="KW-0853">WD repeat</keyword>
<dbReference type="Gene3D" id="3.30.200.20">
    <property type="entry name" value="Phosphorylase Kinase, domain 1"/>
    <property type="match status" value="1"/>
</dbReference>
<evidence type="ECO:0000313" key="10">
    <source>
        <dbReference type="Proteomes" id="UP001430306"/>
    </source>
</evidence>
<dbReference type="Pfam" id="PF00400">
    <property type="entry name" value="WD40"/>
    <property type="match status" value="2"/>
</dbReference>
<dbReference type="GO" id="GO:0016301">
    <property type="term" value="F:kinase activity"/>
    <property type="evidence" value="ECO:0007669"/>
    <property type="project" value="UniProtKB-KW"/>
</dbReference>
<reference evidence="9" key="1">
    <citation type="submission" date="2021-11" db="EMBL/GenBank/DDBJ databases">
        <title>Genome sequence.</title>
        <authorList>
            <person name="Sun Q."/>
        </authorList>
    </citation>
    <scope>NUCLEOTIDE SEQUENCE</scope>
    <source>
        <strain evidence="9">JC740</strain>
    </source>
</reference>
<evidence type="ECO:0000256" key="6">
    <source>
        <dbReference type="PROSITE-ProRule" id="PRU10141"/>
    </source>
</evidence>
<dbReference type="InterPro" id="IPR011009">
    <property type="entry name" value="Kinase-like_dom_sf"/>
</dbReference>
<dbReference type="SUPFAM" id="SSF50978">
    <property type="entry name" value="WD40 repeat-like"/>
    <property type="match status" value="1"/>
</dbReference>
<keyword evidence="7" id="KW-1133">Transmembrane helix</keyword>
<comment type="caution">
    <text evidence="9">The sequence shown here is derived from an EMBL/GenBank/DDBJ whole genome shotgun (WGS) entry which is preliminary data.</text>
</comment>
<dbReference type="InterPro" id="IPR015943">
    <property type="entry name" value="WD40/YVTN_repeat-like_dom_sf"/>
</dbReference>
<dbReference type="RefSeq" id="WP_230270342.1">
    <property type="nucleotide sequence ID" value="NZ_JAJKFW010000003.1"/>
</dbReference>
<dbReference type="PANTHER" id="PTHR43289:SF6">
    <property type="entry name" value="SERINE_THREONINE-PROTEIN KINASE NEKL-3"/>
    <property type="match status" value="1"/>
</dbReference>
<dbReference type="SMART" id="SM00320">
    <property type="entry name" value="WD40"/>
    <property type="match status" value="7"/>
</dbReference>
<dbReference type="SMART" id="SM00220">
    <property type="entry name" value="S_TKc"/>
    <property type="match status" value="1"/>
</dbReference>
<dbReference type="InterPro" id="IPR017441">
    <property type="entry name" value="Protein_kinase_ATP_BS"/>
</dbReference>
<dbReference type="InterPro" id="IPR000719">
    <property type="entry name" value="Prot_kinase_dom"/>
</dbReference>
<evidence type="ECO:0000256" key="7">
    <source>
        <dbReference type="SAM" id="Phobius"/>
    </source>
</evidence>
<dbReference type="PROSITE" id="PS50082">
    <property type="entry name" value="WD_REPEATS_2"/>
    <property type="match status" value="1"/>
</dbReference>
<evidence type="ECO:0000256" key="5">
    <source>
        <dbReference type="PROSITE-ProRule" id="PRU00221"/>
    </source>
</evidence>
<dbReference type="PROSITE" id="PS50011">
    <property type="entry name" value="PROTEIN_KINASE_DOM"/>
    <property type="match status" value="1"/>
</dbReference>
<keyword evidence="2 6" id="KW-0547">Nucleotide-binding</keyword>
<dbReference type="Pfam" id="PF00069">
    <property type="entry name" value="Pkinase"/>
    <property type="match status" value="1"/>
</dbReference>
<name>A0ABS8NB27_9BACT</name>
<keyword evidence="4 6" id="KW-0067">ATP-binding</keyword>
<evidence type="ECO:0000256" key="2">
    <source>
        <dbReference type="ARBA" id="ARBA00022741"/>
    </source>
</evidence>
<gene>
    <name evidence="9" type="ORF">LOC71_00460</name>
</gene>
<keyword evidence="10" id="KW-1185">Reference proteome</keyword>
<dbReference type="InterPro" id="IPR008271">
    <property type="entry name" value="Ser/Thr_kinase_AS"/>
</dbReference>
<feature type="domain" description="Protein kinase" evidence="8">
    <location>
        <begin position="9"/>
        <end position="300"/>
    </location>
</feature>
<keyword evidence="1" id="KW-0808">Transferase</keyword>
<keyword evidence="7" id="KW-0472">Membrane</keyword>
<dbReference type="Gene3D" id="2.130.10.10">
    <property type="entry name" value="YVTN repeat-like/Quinoprotein amine dehydrogenase"/>
    <property type="match status" value="3"/>
</dbReference>
<dbReference type="EMBL" id="JAJKFW010000003">
    <property type="protein sequence ID" value="MCC9640728.1"/>
    <property type="molecule type" value="Genomic_DNA"/>
</dbReference>
<dbReference type="CDD" id="cd14014">
    <property type="entry name" value="STKc_PknB_like"/>
    <property type="match status" value="1"/>
</dbReference>
<evidence type="ECO:0000256" key="1">
    <source>
        <dbReference type="ARBA" id="ARBA00022679"/>
    </source>
</evidence>
<keyword evidence="7" id="KW-0812">Transmembrane</keyword>
<protein>
    <submittedName>
        <fullName evidence="9">Serine/threonine-protein kinase</fullName>
    </submittedName>
</protein>
<evidence type="ECO:0000256" key="4">
    <source>
        <dbReference type="ARBA" id="ARBA00022840"/>
    </source>
</evidence>
<feature type="binding site" evidence="6">
    <location>
        <position position="38"/>
    </location>
    <ligand>
        <name>ATP</name>
        <dbReference type="ChEBI" id="CHEBI:30616"/>
    </ligand>
</feature>
<dbReference type="PANTHER" id="PTHR43289">
    <property type="entry name" value="MITOGEN-ACTIVATED PROTEIN KINASE KINASE KINASE 20-RELATED"/>
    <property type="match status" value="1"/>
</dbReference>
<dbReference type="InterPro" id="IPR036322">
    <property type="entry name" value="WD40_repeat_dom_sf"/>
</dbReference>
<sequence length="1048" mass="117145">MTARHLGDYQLIRTLGVGGMGEVYLASHVATGRQVALKVLQHQVHDQQRFRRRFQREAKLIQELDHEHIVPLLETGQENGTPYLAMKLIDGQTLADSILEAKGIVEHHSGEATASTDTAVISAVPIASDSRPGTFEFMAKSIANVADALESAHENRIIHRDVKPSNLLLDQTGKIWLTDFGLALMEDEQTAITMTGDLVGTPAYMSPEQTLGSHREVTRRSDIYSLGATLYEWATLQRPFQGNREQVLTNIAHGSIVTPRSIRPEVPAALEAIICKAMSRSPMDRYPTAAEFAADLRRFADGKRTVAKMPGWTERALKWGQRNPAVAATGLIAVAVLVVTVLGMQAIYSEQLVRINQQLENSNDNLIAANLKLELREAELRHQLYVSDMSLAYKAFASSNLLSARELLDKYQSDDEIENRSRLPYQVLDQLTSPPPSVELTRYTSPATEVSVSPDGEMAVSVSEDGIVNVIDLVQNKVLHQHDLQATVYAIAISPDKKHFLAGLNQNLGFNRISLMEIETGKETVGLLGHWHNVESAAFSCDGQRFATGGRYRDIQIHDISGEHIKTIHSGARNETLQFLEDGRLAFTMDNETRREIHLWDPKTDTIKPIDLNTTLCEFAFCPSPTKPDDYRFIAHGYGDIMVKDAGKKDLAVDFDLKLGTGRCVGISQDGRIAYCGTDEGLVLIWDLEQRNVTGELLRPLVIPVSEGSISSLRVLPDKKRIPRFVSTCEDGQVQLWDPERSMPLRPTDGKMDSHATRLVSVHSPFLGSPDLYLRLVNGTVAHYNPMKDAGRLRVIARHDIRDTNFLTTNEDQTRLAVASRNKIYIYNLLTDRQLAQIAPFDSAKVIRDVKYREGRVYLLYNDEIHVYSETSFDLDQIIALPEDNSGELVPVPNTSTFVIQMNKGLYHFDGQRVRPYHSADTGSDYIRRIIFDSSGTRLAIIHDNRLIRVQSYPDNQTIAMLRGTTKSTGDCLLLDDAKTAITSGEDGLVQFWDLESEREMGSLPVGAHKRNRLHFFRDANMLLAGSEYTPLDLWLTETSREKLFGTP</sequence>
<feature type="transmembrane region" description="Helical" evidence="7">
    <location>
        <begin position="325"/>
        <end position="348"/>
    </location>
</feature>
<keyword evidence="3 9" id="KW-0418">Kinase</keyword>
<proteinExistence type="predicted"/>
<dbReference type="SUPFAM" id="SSF82171">
    <property type="entry name" value="DPP6 N-terminal domain-like"/>
    <property type="match status" value="1"/>
</dbReference>